<dbReference type="AlphaFoldDB" id="A0A848LXC3"/>
<gene>
    <name evidence="2" type="ORF">HG543_46610</name>
</gene>
<proteinExistence type="predicted"/>
<protein>
    <submittedName>
        <fullName evidence="2">Pilus assembly protein PilB</fullName>
    </submittedName>
</protein>
<name>A0A848LXC3_9BACT</name>
<dbReference type="RefSeq" id="WP_169351430.1">
    <property type="nucleotide sequence ID" value="NZ_JABBJJ010000404.1"/>
</dbReference>
<dbReference type="Gene3D" id="3.30.300.160">
    <property type="entry name" value="Type II secretion system, protein E, N-terminal domain"/>
    <property type="match status" value="1"/>
</dbReference>
<reference evidence="2 3" key="1">
    <citation type="submission" date="2020-04" db="EMBL/GenBank/DDBJ databases">
        <title>Draft genome of Pyxidicoccus fallax type strain.</title>
        <authorList>
            <person name="Whitworth D.E."/>
        </authorList>
    </citation>
    <scope>NUCLEOTIDE SEQUENCE [LARGE SCALE GENOMIC DNA]</scope>
    <source>
        <strain evidence="2 3">DSM 14698</strain>
    </source>
</reference>
<accession>A0A848LXC3</accession>
<dbReference type="InterPro" id="IPR037257">
    <property type="entry name" value="T2SS_E_N_sf"/>
</dbReference>
<comment type="caution">
    <text evidence="2">The sequence shown here is derived from an EMBL/GenBank/DDBJ whole genome shotgun (WGS) entry which is preliminary data.</text>
</comment>
<dbReference type="EMBL" id="JABBJJ010000404">
    <property type="protein sequence ID" value="NMO22279.1"/>
    <property type="molecule type" value="Genomic_DNA"/>
</dbReference>
<dbReference type="InterPro" id="IPR007831">
    <property type="entry name" value="T2SS_GspE_N"/>
</dbReference>
<dbReference type="Proteomes" id="UP000518300">
    <property type="component" value="Unassembled WGS sequence"/>
</dbReference>
<dbReference type="Pfam" id="PF05157">
    <property type="entry name" value="MshEN"/>
    <property type="match status" value="1"/>
</dbReference>
<evidence type="ECO:0000259" key="1">
    <source>
        <dbReference type="Pfam" id="PF05157"/>
    </source>
</evidence>
<sequence>MRLGELLVRLGLVTEAQVATALTYQARWNCRLGEALVHLRVLTPEQVLRARSRQLGVPFVRGEAMAKVPAAVVASVAPEVLARLKVCPLRADWHGTRGTLYVATHQPEDLARLDDLAFVTNFTVRPVLALLEDIERTLRWHGVSGPRELAPIELPPDEGTRLEITRGVELQPERL</sequence>
<keyword evidence="3" id="KW-1185">Reference proteome</keyword>
<organism evidence="2 3">
    <name type="scientific">Pyxidicoccus fallax</name>
    <dbReference type="NCBI Taxonomy" id="394095"/>
    <lineage>
        <taxon>Bacteria</taxon>
        <taxon>Pseudomonadati</taxon>
        <taxon>Myxococcota</taxon>
        <taxon>Myxococcia</taxon>
        <taxon>Myxococcales</taxon>
        <taxon>Cystobacterineae</taxon>
        <taxon>Myxococcaceae</taxon>
        <taxon>Pyxidicoccus</taxon>
    </lineage>
</organism>
<dbReference type="SUPFAM" id="SSF160246">
    <property type="entry name" value="EspE N-terminal domain-like"/>
    <property type="match status" value="1"/>
</dbReference>
<feature type="domain" description="Type II secretion system protein GspE N-terminal" evidence="1">
    <location>
        <begin position="55"/>
        <end position="142"/>
    </location>
</feature>
<evidence type="ECO:0000313" key="3">
    <source>
        <dbReference type="Proteomes" id="UP000518300"/>
    </source>
</evidence>
<evidence type="ECO:0000313" key="2">
    <source>
        <dbReference type="EMBL" id="NMO22279.1"/>
    </source>
</evidence>